<keyword evidence="1" id="KW-0732">Signal</keyword>
<dbReference type="PROSITE" id="PS51257">
    <property type="entry name" value="PROKAR_LIPOPROTEIN"/>
    <property type="match status" value="1"/>
</dbReference>
<dbReference type="Gene3D" id="2.120.10.30">
    <property type="entry name" value="TolB, C-terminal domain"/>
    <property type="match status" value="1"/>
</dbReference>
<proteinExistence type="predicted"/>
<accession>A0A0B3YCJ7</accession>
<comment type="caution">
    <text evidence="2">The sequence shown here is derived from an EMBL/GenBank/DDBJ whole genome shotgun (WGS) entry which is preliminary data.</text>
</comment>
<dbReference type="OrthoDB" id="5599486at2"/>
<dbReference type="SUPFAM" id="SSF101898">
    <property type="entry name" value="NHL repeat"/>
    <property type="match status" value="1"/>
</dbReference>
<evidence type="ECO:0000313" key="3">
    <source>
        <dbReference type="Proteomes" id="UP000031197"/>
    </source>
</evidence>
<evidence type="ECO:0000256" key="1">
    <source>
        <dbReference type="SAM" id="SignalP"/>
    </source>
</evidence>
<evidence type="ECO:0008006" key="4">
    <source>
        <dbReference type="Google" id="ProtNLM"/>
    </source>
</evidence>
<gene>
    <name evidence="2" type="ORF">RJ41_04890</name>
</gene>
<reference evidence="2 3" key="1">
    <citation type="submission" date="2014-12" db="EMBL/GenBank/DDBJ databases">
        <title>Genome sequencing of Alteromonas marina AD001.</title>
        <authorList>
            <person name="Adrian T.G.S."/>
            <person name="Chan K.G."/>
        </authorList>
    </citation>
    <scope>NUCLEOTIDE SEQUENCE [LARGE SCALE GENOMIC DNA]</scope>
    <source>
        <strain evidence="2 3">AD001</strain>
    </source>
</reference>
<keyword evidence="3" id="KW-1185">Reference proteome</keyword>
<evidence type="ECO:0000313" key="2">
    <source>
        <dbReference type="EMBL" id="KHT55406.1"/>
    </source>
</evidence>
<dbReference type="InterPro" id="IPR011042">
    <property type="entry name" value="6-blade_b-propeller_TolB-like"/>
</dbReference>
<feature type="chain" id="PRO_5002087108" description="Lipoprotein" evidence="1">
    <location>
        <begin position="22"/>
        <end position="284"/>
    </location>
</feature>
<organism evidence="2 3">
    <name type="scientific">Alteromonas marina</name>
    <dbReference type="NCBI Taxonomy" id="203795"/>
    <lineage>
        <taxon>Bacteria</taxon>
        <taxon>Pseudomonadati</taxon>
        <taxon>Pseudomonadota</taxon>
        <taxon>Gammaproteobacteria</taxon>
        <taxon>Alteromonadales</taxon>
        <taxon>Alteromonadaceae</taxon>
        <taxon>Alteromonas/Salinimonas group</taxon>
        <taxon>Alteromonas</taxon>
    </lineage>
</organism>
<name>A0A0B3YCJ7_9ALTE</name>
<feature type="signal peptide" evidence="1">
    <location>
        <begin position="1"/>
        <end position="21"/>
    </location>
</feature>
<sequence>MSRIFKLAFLPLALLLISACATQYPTPTASLIVNSTVKLPEELSETSGLFCDVDSMFSLNDSGNAPVIYRINYQGEIIERTRLPLTNRDWEAITADDMSFYIADVGNNKGNREKVEIHKVSRRNANEITTFTLKYAGNNANINIPYAHDFDSEAMVKHGDELLLFSKSWRTGITHVYKVNEGESEQTISPFTSIDGLPGVVTGVDFDRHQDRFVITGYKSDPFGNFATFIAQISQDYALLNIWPIKQYKQVEGVCVDTNGTYWFSEEATEEREASLSSSKVVSR</sequence>
<dbReference type="Proteomes" id="UP000031197">
    <property type="component" value="Unassembled WGS sequence"/>
</dbReference>
<dbReference type="EMBL" id="JWLW01000009">
    <property type="protein sequence ID" value="KHT55406.1"/>
    <property type="molecule type" value="Genomic_DNA"/>
</dbReference>
<dbReference type="RefSeq" id="WP_039217780.1">
    <property type="nucleotide sequence ID" value="NZ_JWLW01000009.1"/>
</dbReference>
<dbReference type="AlphaFoldDB" id="A0A0B3YCJ7"/>
<protein>
    <recommendedName>
        <fullName evidence="4">Lipoprotein</fullName>
    </recommendedName>
</protein>